<organism evidence="2 3">
    <name type="scientific">Nocardioides aurantiacus</name>
    <dbReference type="NCBI Taxonomy" id="86796"/>
    <lineage>
        <taxon>Bacteria</taxon>
        <taxon>Bacillati</taxon>
        <taxon>Actinomycetota</taxon>
        <taxon>Actinomycetes</taxon>
        <taxon>Propionibacteriales</taxon>
        <taxon>Nocardioidaceae</taxon>
        <taxon>Nocardioides</taxon>
    </lineage>
</organism>
<evidence type="ECO:0000313" key="3">
    <source>
        <dbReference type="Proteomes" id="UP000281738"/>
    </source>
</evidence>
<comment type="caution">
    <text evidence="2">The sequence shown here is derived from an EMBL/GenBank/DDBJ whole genome shotgun (WGS) entry which is preliminary data.</text>
</comment>
<dbReference type="InterPro" id="IPR046640">
    <property type="entry name" value="DUF6752"/>
</dbReference>
<keyword evidence="3" id="KW-1185">Reference proteome</keyword>
<dbReference type="Pfam" id="PF20537">
    <property type="entry name" value="DUF6752"/>
    <property type="match status" value="1"/>
</dbReference>
<proteinExistence type="predicted"/>
<dbReference type="EMBL" id="RKHO01000001">
    <property type="protein sequence ID" value="ROR92194.1"/>
    <property type="molecule type" value="Genomic_DNA"/>
</dbReference>
<gene>
    <name evidence="2" type="ORF">EDD33_3078</name>
</gene>
<name>A0A3N2CYB4_9ACTN</name>
<evidence type="ECO:0000259" key="1">
    <source>
        <dbReference type="Pfam" id="PF20537"/>
    </source>
</evidence>
<evidence type="ECO:0000313" key="2">
    <source>
        <dbReference type="EMBL" id="ROR92194.1"/>
    </source>
</evidence>
<reference evidence="2 3" key="1">
    <citation type="submission" date="2018-11" db="EMBL/GenBank/DDBJ databases">
        <title>Sequencing the genomes of 1000 actinobacteria strains.</title>
        <authorList>
            <person name="Klenk H.-P."/>
        </authorList>
    </citation>
    <scope>NUCLEOTIDE SEQUENCE [LARGE SCALE GENOMIC DNA]</scope>
    <source>
        <strain evidence="2 3">DSM 12652</strain>
    </source>
</reference>
<sequence>MSRFSDAVRSRRTTIRATAGGRLVLDGAPPVRRGRIAALLSLPERLREVEAAVHENRRLQRRVAELTDVVAELLVPLADRDEEKVRELLQRYRDESFPP</sequence>
<dbReference type="OrthoDB" id="4951290at2"/>
<dbReference type="AlphaFoldDB" id="A0A3N2CYB4"/>
<accession>A0A3N2CYB4</accession>
<dbReference type="Proteomes" id="UP000281738">
    <property type="component" value="Unassembled WGS sequence"/>
</dbReference>
<protein>
    <recommendedName>
        <fullName evidence="1">DUF6752 domain-containing protein</fullName>
    </recommendedName>
</protein>
<dbReference type="RefSeq" id="WP_123391819.1">
    <property type="nucleotide sequence ID" value="NZ_RKHO01000001.1"/>
</dbReference>
<feature type="domain" description="DUF6752" evidence="1">
    <location>
        <begin position="42"/>
        <end position="95"/>
    </location>
</feature>